<feature type="transmembrane region" description="Helical" evidence="1">
    <location>
        <begin position="43"/>
        <end position="61"/>
    </location>
</feature>
<feature type="transmembrane region" description="Helical" evidence="1">
    <location>
        <begin position="175"/>
        <end position="194"/>
    </location>
</feature>
<keyword evidence="1" id="KW-1133">Transmembrane helix</keyword>
<accession>A0A2U2JA20</accession>
<comment type="caution">
    <text evidence="2">The sequence shown here is derived from an EMBL/GenBank/DDBJ whole genome shotgun (WGS) entry which is preliminary data.</text>
</comment>
<keyword evidence="3" id="KW-1185">Reference proteome</keyword>
<feature type="transmembrane region" description="Helical" evidence="1">
    <location>
        <begin position="262"/>
        <end position="282"/>
    </location>
</feature>
<dbReference type="RefSeq" id="WP_109404735.1">
    <property type="nucleotide sequence ID" value="NZ_QFFG01000003.1"/>
</dbReference>
<feature type="transmembrane region" description="Helical" evidence="1">
    <location>
        <begin position="200"/>
        <end position="221"/>
    </location>
</feature>
<keyword evidence="1" id="KW-0472">Membrane</keyword>
<feature type="transmembrane region" description="Helical" evidence="1">
    <location>
        <begin position="12"/>
        <end position="31"/>
    </location>
</feature>
<feature type="transmembrane region" description="Helical" evidence="1">
    <location>
        <begin position="294"/>
        <end position="319"/>
    </location>
</feature>
<dbReference type="Proteomes" id="UP000245670">
    <property type="component" value="Unassembled WGS sequence"/>
</dbReference>
<evidence type="ECO:0000256" key="1">
    <source>
        <dbReference type="SAM" id="Phobius"/>
    </source>
</evidence>
<keyword evidence="1" id="KW-0812">Transmembrane</keyword>
<evidence type="ECO:0000313" key="2">
    <source>
        <dbReference type="EMBL" id="PWG05190.1"/>
    </source>
</evidence>
<dbReference type="EMBL" id="QFFG01000003">
    <property type="protein sequence ID" value="PWG05190.1"/>
    <property type="molecule type" value="Genomic_DNA"/>
</dbReference>
<gene>
    <name evidence="2" type="ORF">DIS07_08060</name>
</gene>
<evidence type="ECO:0000313" key="3">
    <source>
        <dbReference type="Proteomes" id="UP000245670"/>
    </source>
</evidence>
<name>A0A2U2JA20_9FLAO</name>
<dbReference type="OrthoDB" id="5936019at2"/>
<sequence>MGTYSYSKGFKIGITVFLILLIGVFIALIFMPFYDEKTSVNSIYIITPISIFLILLCFLGIRDLYVSKVIITKSFISAKNVLFNRKLRIEEISGYKKVEYYILIYPKSRFKKRIKISDYISDGGEILFWLQDNFVDLTLKVEQKEEKEFYRNSEFGISVHEKEGVLNKATKTAKWIKIVSISMTLLMLFLTKYFKNEYFVYVLVFIPLLIIFIVISFKGIIKYEEKKEDEKTIYPSVLWGFLAPIFGLLLYVMFAINVLKYNAVWEVLAYSTILVFFLCVYGSKEYKLENAKTIGTFISLFVFSTMYSFSVIIIFNVFFDTSETSLHQAPILEKRISKGKTTNYYFKLNHSNISDEAREFDVSKFIYNSKNIGDSVHIFVNQGKLNIPYYKIE</sequence>
<reference evidence="2 3" key="1">
    <citation type="submission" date="2018-05" db="EMBL/GenBank/DDBJ databases">
        <title>Polaribacter aquimarinus sp. nov., isolated from sediment in a sediment of sea.</title>
        <authorList>
            <person name="Lu D."/>
        </authorList>
    </citation>
    <scope>NUCLEOTIDE SEQUENCE [LARGE SCALE GENOMIC DNA]</scope>
    <source>
        <strain evidence="2 3">ZY113</strain>
    </source>
</reference>
<proteinExistence type="predicted"/>
<protein>
    <recommendedName>
        <fullName evidence="4">DUF3592 domain-containing protein</fullName>
    </recommendedName>
</protein>
<evidence type="ECO:0008006" key="4">
    <source>
        <dbReference type="Google" id="ProtNLM"/>
    </source>
</evidence>
<feature type="transmembrane region" description="Helical" evidence="1">
    <location>
        <begin position="233"/>
        <end position="256"/>
    </location>
</feature>
<organism evidence="2 3">
    <name type="scientific">Polaribacter aquimarinus</name>
    <dbReference type="NCBI Taxonomy" id="2100726"/>
    <lineage>
        <taxon>Bacteria</taxon>
        <taxon>Pseudomonadati</taxon>
        <taxon>Bacteroidota</taxon>
        <taxon>Flavobacteriia</taxon>
        <taxon>Flavobacteriales</taxon>
        <taxon>Flavobacteriaceae</taxon>
    </lineage>
</organism>
<dbReference type="AlphaFoldDB" id="A0A2U2JA20"/>